<name>A0ACA9QRN8_9GLOM</name>
<gene>
    <name evidence="1" type="ORF">ACOLOM_LOCUS13158</name>
</gene>
<reference evidence="1" key="1">
    <citation type="submission" date="2021-06" db="EMBL/GenBank/DDBJ databases">
        <authorList>
            <person name="Kallberg Y."/>
            <person name="Tangrot J."/>
            <person name="Rosling A."/>
        </authorList>
    </citation>
    <scope>NUCLEOTIDE SEQUENCE</scope>
    <source>
        <strain evidence="1">CL356</strain>
    </source>
</reference>
<accession>A0ACA9QRN8</accession>
<comment type="caution">
    <text evidence="1">The sequence shown here is derived from an EMBL/GenBank/DDBJ whole genome shotgun (WGS) entry which is preliminary data.</text>
</comment>
<feature type="non-terminal residue" evidence="1">
    <location>
        <position position="185"/>
    </location>
</feature>
<evidence type="ECO:0000313" key="2">
    <source>
        <dbReference type="Proteomes" id="UP000789525"/>
    </source>
</evidence>
<organism evidence="1 2">
    <name type="scientific">Acaulospora colombiana</name>
    <dbReference type="NCBI Taxonomy" id="27376"/>
    <lineage>
        <taxon>Eukaryota</taxon>
        <taxon>Fungi</taxon>
        <taxon>Fungi incertae sedis</taxon>
        <taxon>Mucoromycota</taxon>
        <taxon>Glomeromycotina</taxon>
        <taxon>Glomeromycetes</taxon>
        <taxon>Diversisporales</taxon>
        <taxon>Acaulosporaceae</taxon>
        <taxon>Acaulospora</taxon>
    </lineage>
</organism>
<sequence length="185" mass="20877">QLKETLDTFFLNYTDSGPITFYMPGNDMEYFLYVDNIENYPQTLLGYSLEAFLNTSEFEILTSLQAAAVYRHSPTYLWAFYGTAIGASTIVSIIAMTLVYSHGAPSAKGFSHLLVMTRNPSLLRIVQEAPLGAHQLTDNRQDINLRFGRLGKRYDNDIEMVGFGVDKEDTVSPLTKPKAVELWEE</sequence>
<dbReference type="Proteomes" id="UP000789525">
    <property type="component" value="Unassembled WGS sequence"/>
</dbReference>
<proteinExistence type="predicted"/>
<keyword evidence="2" id="KW-1185">Reference proteome</keyword>
<evidence type="ECO:0000313" key="1">
    <source>
        <dbReference type="EMBL" id="CAG8760077.1"/>
    </source>
</evidence>
<protein>
    <submittedName>
        <fullName evidence="1">7904_t:CDS:1</fullName>
    </submittedName>
</protein>
<dbReference type="EMBL" id="CAJVPT010058263">
    <property type="protein sequence ID" value="CAG8760077.1"/>
    <property type="molecule type" value="Genomic_DNA"/>
</dbReference>
<feature type="non-terminal residue" evidence="1">
    <location>
        <position position="1"/>
    </location>
</feature>